<dbReference type="EMBL" id="JBANQN010000007">
    <property type="protein sequence ID" value="KAK6785283.1"/>
    <property type="molecule type" value="Genomic_DNA"/>
</dbReference>
<sequence length="9" mass="1102">MNLDNVCYM</sequence>
<protein>
    <submittedName>
        <fullName evidence="1">Uncharacterized protein</fullName>
    </submittedName>
</protein>
<evidence type="ECO:0000313" key="2">
    <source>
        <dbReference type="Proteomes" id="UP001371456"/>
    </source>
</evidence>
<dbReference type="Proteomes" id="UP001371456">
    <property type="component" value="Unassembled WGS sequence"/>
</dbReference>
<keyword evidence="2" id="KW-1185">Reference proteome</keyword>
<name>A0AAN8TB69_SOLBU</name>
<reference evidence="1 2" key="1">
    <citation type="submission" date="2024-02" db="EMBL/GenBank/DDBJ databases">
        <title>de novo genome assembly of Solanum bulbocastanum strain 11H21.</title>
        <authorList>
            <person name="Hosaka A.J."/>
        </authorList>
    </citation>
    <scope>NUCLEOTIDE SEQUENCE [LARGE SCALE GENOMIC DNA]</scope>
    <source>
        <tissue evidence="1">Young leaves</tissue>
    </source>
</reference>
<accession>A0AAN8TB69</accession>
<proteinExistence type="predicted"/>
<comment type="caution">
    <text evidence="1">The sequence shown here is derived from an EMBL/GenBank/DDBJ whole genome shotgun (WGS) entry which is preliminary data.</text>
</comment>
<organism evidence="1 2">
    <name type="scientific">Solanum bulbocastanum</name>
    <name type="common">Wild potato</name>
    <dbReference type="NCBI Taxonomy" id="147425"/>
    <lineage>
        <taxon>Eukaryota</taxon>
        <taxon>Viridiplantae</taxon>
        <taxon>Streptophyta</taxon>
        <taxon>Embryophyta</taxon>
        <taxon>Tracheophyta</taxon>
        <taxon>Spermatophyta</taxon>
        <taxon>Magnoliopsida</taxon>
        <taxon>eudicotyledons</taxon>
        <taxon>Gunneridae</taxon>
        <taxon>Pentapetalae</taxon>
        <taxon>asterids</taxon>
        <taxon>lamiids</taxon>
        <taxon>Solanales</taxon>
        <taxon>Solanaceae</taxon>
        <taxon>Solanoideae</taxon>
        <taxon>Solaneae</taxon>
        <taxon>Solanum</taxon>
    </lineage>
</organism>
<gene>
    <name evidence="1" type="ORF">RDI58_018738</name>
</gene>
<evidence type="ECO:0000313" key="1">
    <source>
        <dbReference type="EMBL" id="KAK6785283.1"/>
    </source>
</evidence>